<sequence length="121" mass="13150">MRFLTSLVLLLAVLASAAIPVGWMPKTLGDGQMVLVLCTGDEMVEVLVDHTGAPVPLHEQTEDKRSPCAFSTIAEAVQVLNGPFPMPLAASLTDRWQHLDFTHNSAGFHRRYDARGPPTLS</sequence>
<gene>
    <name evidence="1" type="ORF">SAMN06265373_105214</name>
</gene>
<reference evidence="1 2" key="1">
    <citation type="submission" date="2017-05" db="EMBL/GenBank/DDBJ databases">
        <authorList>
            <person name="Varghese N."/>
            <person name="Submissions S."/>
        </authorList>
    </citation>
    <scope>NUCLEOTIDE SEQUENCE [LARGE SCALE GENOMIC DNA]</scope>
    <source>
        <strain evidence="1 2">DSM 29734</strain>
    </source>
</reference>
<organism evidence="1 2">
    <name type="scientific">Shimia sagamensis</name>
    <dbReference type="NCBI Taxonomy" id="1566352"/>
    <lineage>
        <taxon>Bacteria</taxon>
        <taxon>Pseudomonadati</taxon>
        <taxon>Pseudomonadota</taxon>
        <taxon>Alphaproteobacteria</taxon>
        <taxon>Rhodobacterales</taxon>
        <taxon>Roseobacteraceae</taxon>
    </lineage>
</organism>
<comment type="caution">
    <text evidence="1">The sequence shown here is derived from an EMBL/GenBank/DDBJ whole genome shotgun (WGS) entry which is preliminary data.</text>
</comment>
<proteinExistence type="predicted"/>
<dbReference type="RefSeq" id="WP_283426625.1">
    <property type="nucleotide sequence ID" value="NZ_FXTY01000005.1"/>
</dbReference>
<evidence type="ECO:0000313" key="1">
    <source>
        <dbReference type="EMBL" id="SMP26300.1"/>
    </source>
</evidence>
<protein>
    <recommendedName>
        <fullName evidence="3">DUF2946 domain-containing protein</fullName>
    </recommendedName>
</protein>
<dbReference type="Proteomes" id="UP001157961">
    <property type="component" value="Unassembled WGS sequence"/>
</dbReference>
<name>A0ABY1P825_9RHOB</name>
<evidence type="ECO:0008006" key="3">
    <source>
        <dbReference type="Google" id="ProtNLM"/>
    </source>
</evidence>
<keyword evidence="2" id="KW-1185">Reference proteome</keyword>
<evidence type="ECO:0000313" key="2">
    <source>
        <dbReference type="Proteomes" id="UP001157961"/>
    </source>
</evidence>
<accession>A0ABY1P825</accession>
<dbReference type="EMBL" id="FXTY01000005">
    <property type="protein sequence ID" value="SMP26300.1"/>
    <property type="molecule type" value="Genomic_DNA"/>
</dbReference>